<evidence type="ECO:0000313" key="1">
    <source>
        <dbReference type="EMBL" id="KAF6008824.1"/>
    </source>
</evidence>
<proteinExistence type="predicted"/>
<sequence>MDCDAEYRQIIREYSKPSGKFFEALQLVSSQSGQHQLTLTLLDNNELMNLKVNVQVCESGWFNASSEIAIDFFPTFEALACQISPKFKKAWWEALDAAVKTADSPLLSSMD</sequence>
<organism evidence="1 2">
    <name type="scientific">Dekkera bruxellensis</name>
    <name type="common">Brettanomyces custersii</name>
    <dbReference type="NCBI Taxonomy" id="5007"/>
    <lineage>
        <taxon>Eukaryota</taxon>
        <taxon>Fungi</taxon>
        <taxon>Dikarya</taxon>
        <taxon>Ascomycota</taxon>
        <taxon>Saccharomycotina</taxon>
        <taxon>Pichiomycetes</taxon>
        <taxon>Pichiales</taxon>
        <taxon>Pichiaceae</taxon>
        <taxon>Brettanomyces</taxon>
    </lineage>
</organism>
<gene>
    <name evidence="1" type="ORF">HII12_004052</name>
</gene>
<accession>A0A8H6BCL3</accession>
<evidence type="ECO:0008006" key="3">
    <source>
        <dbReference type="Google" id="ProtNLM"/>
    </source>
</evidence>
<reference evidence="1 2" key="1">
    <citation type="journal article" date="2020" name="Appl. Microbiol. Biotechnol.">
        <title>Targeted gene deletion in Brettanomyces bruxellensis with an expression-free CRISPR-Cas9 system.</title>
        <authorList>
            <person name="Varela C."/>
            <person name="Bartel C."/>
            <person name="Onetto C."/>
            <person name="Borneman A."/>
        </authorList>
    </citation>
    <scope>NUCLEOTIDE SEQUENCE [LARGE SCALE GENOMIC DNA]</scope>
    <source>
        <strain evidence="1 2">AWRI1613</strain>
    </source>
</reference>
<dbReference type="AlphaFoldDB" id="A0A8H6BCL3"/>
<comment type="caution">
    <text evidence="1">The sequence shown here is derived from an EMBL/GenBank/DDBJ whole genome shotgun (WGS) entry which is preliminary data.</text>
</comment>
<name>A0A8H6BCL3_DEKBR</name>
<evidence type="ECO:0000313" key="2">
    <source>
        <dbReference type="Proteomes" id="UP000568158"/>
    </source>
</evidence>
<dbReference type="InterPro" id="IPR023231">
    <property type="entry name" value="GSKIP_dom_sf"/>
</dbReference>
<protein>
    <recommendedName>
        <fullName evidence="3">GSKIP domain-containing protein</fullName>
    </recommendedName>
</protein>
<dbReference type="SUPFAM" id="SSF103107">
    <property type="entry name" value="Hypothetical protein c14orf129, hspc210"/>
    <property type="match status" value="1"/>
</dbReference>
<dbReference type="Proteomes" id="UP000568158">
    <property type="component" value="Unassembled WGS sequence"/>
</dbReference>
<dbReference type="EMBL" id="JABCYN010000034">
    <property type="protein sequence ID" value="KAF6008824.1"/>
    <property type="molecule type" value="Genomic_DNA"/>
</dbReference>